<organism evidence="3 4">
    <name type="scientific">Adineta ricciae</name>
    <name type="common">Rotifer</name>
    <dbReference type="NCBI Taxonomy" id="249248"/>
    <lineage>
        <taxon>Eukaryota</taxon>
        <taxon>Metazoa</taxon>
        <taxon>Spiralia</taxon>
        <taxon>Gnathifera</taxon>
        <taxon>Rotifera</taxon>
        <taxon>Eurotatoria</taxon>
        <taxon>Bdelloidea</taxon>
        <taxon>Adinetida</taxon>
        <taxon>Adinetidae</taxon>
        <taxon>Adineta</taxon>
    </lineage>
</organism>
<feature type="domain" description="TIR" evidence="2">
    <location>
        <begin position="687"/>
        <end position="811"/>
    </location>
</feature>
<comment type="caution">
    <text evidence="3">The sequence shown here is derived from an EMBL/GenBank/DDBJ whole genome shotgun (WGS) entry which is preliminary data.</text>
</comment>
<dbReference type="Gene3D" id="1.25.10.10">
    <property type="entry name" value="Leucine-rich Repeat Variant"/>
    <property type="match status" value="1"/>
</dbReference>
<evidence type="ECO:0000313" key="4">
    <source>
        <dbReference type="Proteomes" id="UP000663828"/>
    </source>
</evidence>
<sequence length="1062" mass="120733">MSSWNSSYNYYPSSLYSDITPACTPCYYSYPPRAYQSPSSFERSLVISREQKVNPYPRDRSKILDVIEKPSEQTSISFHVHKTAKGYRFNLHKRKSHSRGNKKRPMQTSTPAPTRANNVTRDDDSIDNYSQILKNQSANITDIELSGILNKITNVMKDFNSNNIEQQQHQLPILIDILNALLDVNSVMLSSVSQNSFFSICEKYLIDILQQWQQKGSLTDDQTSTFTSMVKLASILTLSTTLIPSWLSNSILLDTIATLLTQIANTGKFLDDNNKQPFRHFTHLIHTYTLYQQHLNQHPHSNKDIFIQLLHPVQLCLTSTHFVHSFATLSTHSNTLTTSHKFFLLKCPAFITSYHGSALEETMHTLLSTMLPHYVTMLDKAMTSCSHWSQSMIRCVDSLLSMINHGTGEFDNNVKVVSEHLPLIDHVLRLVDEASLYENISETLSNGETLLLNSAMRFLVIMKNESNILAHMKESHKTESFLRLTSCRYEGIVLNAYTLLAHATHEDDIKTIPNLNEILGKILQSLKSTLKEKSDKKSQTKQLLSILKGLVQHDQVKDEINKRNVLPYLVNLTDELTGKSLVLLYEILWSLTFSDNIARALRNNSAFVEKIQNVSKGDSNEAMKKAVDGLVWKLLKESTFLQKVADHEVEVQEAARSKDTIRDGKNDDGTVTLNTKEDNISSGERSFQYDIMISYCHTDKELTYKIYKFLVDQGFKVWIDLDNMYGPAMNAMAYAVENSEFVIMCMSDSYKQSTYCQAEAEYAFNCKRRLLPLIMRPGYRPDGWLGFLIGSRIYVDFGRFDFDTACGKLMMEISLQRREAASNVSVNLLDHIPPTAATAFISNPLENEKKSSLRKLSEQSTVNKDILATLLKSVQQNTDFLRKHIETWTPSDVLNCLLMHHLQKIVPLCNEINGRELIQLHKICTTHRLQAYSIIKDELKTEHKIQISINDYTRLLTVIEDAMKASESLPTTSTIPVITRITPPPPLPPPPPSPPKLPSFPMSNYPLVTPPMTFIPAPNRNSSYDFLVTSNASALETLKVVHRYGSQLNILDCLRRRLANVF</sequence>
<accession>A0A813QDW5</accession>
<dbReference type="AlphaFoldDB" id="A0A813QDW5"/>
<proteinExistence type="predicted"/>
<dbReference type="SUPFAM" id="SSF47769">
    <property type="entry name" value="SAM/Pointed domain"/>
    <property type="match status" value="1"/>
</dbReference>
<evidence type="ECO:0000259" key="2">
    <source>
        <dbReference type="PROSITE" id="PS50104"/>
    </source>
</evidence>
<dbReference type="InterPro" id="IPR000157">
    <property type="entry name" value="TIR_dom"/>
</dbReference>
<keyword evidence="4" id="KW-1185">Reference proteome</keyword>
<reference evidence="3" key="1">
    <citation type="submission" date="2021-02" db="EMBL/GenBank/DDBJ databases">
        <authorList>
            <person name="Nowell W R."/>
        </authorList>
    </citation>
    <scope>NUCLEOTIDE SEQUENCE</scope>
</reference>
<feature type="compositionally biased region" description="Polar residues" evidence="1">
    <location>
        <begin position="106"/>
        <end position="119"/>
    </location>
</feature>
<evidence type="ECO:0000256" key="1">
    <source>
        <dbReference type="SAM" id="MobiDB-lite"/>
    </source>
</evidence>
<dbReference type="PANTHER" id="PTHR46270:SF2">
    <property type="entry name" value="TIR DOMAIN-CONTAINING PROTEIN"/>
    <property type="match status" value="1"/>
</dbReference>
<evidence type="ECO:0000313" key="3">
    <source>
        <dbReference type="EMBL" id="CAF0766268.1"/>
    </source>
</evidence>
<dbReference type="EMBL" id="CAJNOR010000036">
    <property type="protein sequence ID" value="CAF0766268.1"/>
    <property type="molecule type" value="Genomic_DNA"/>
</dbReference>
<dbReference type="Proteomes" id="UP000663828">
    <property type="component" value="Unassembled WGS sequence"/>
</dbReference>
<dbReference type="GO" id="GO:0007165">
    <property type="term" value="P:signal transduction"/>
    <property type="evidence" value="ECO:0007669"/>
    <property type="project" value="InterPro"/>
</dbReference>
<dbReference type="InterPro" id="IPR011989">
    <property type="entry name" value="ARM-like"/>
</dbReference>
<gene>
    <name evidence="3" type="ORF">XAT740_LOCUS1204</name>
</gene>
<dbReference type="InterPro" id="IPR016024">
    <property type="entry name" value="ARM-type_fold"/>
</dbReference>
<dbReference type="InterPro" id="IPR035897">
    <property type="entry name" value="Toll_tir_struct_dom_sf"/>
</dbReference>
<dbReference type="SUPFAM" id="SSF48371">
    <property type="entry name" value="ARM repeat"/>
    <property type="match status" value="1"/>
</dbReference>
<dbReference type="Gene3D" id="3.40.50.10140">
    <property type="entry name" value="Toll/interleukin-1 receptor homology (TIR) domain"/>
    <property type="match status" value="1"/>
</dbReference>
<dbReference type="PANTHER" id="PTHR46270">
    <property type="entry name" value="ARMADILLO-TYPE FOLD-RELATED"/>
    <property type="match status" value="1"/>
</dbReference>
<feature type="compositionally biased region" description="Basic residues" evidence="1">
    <location>
        <begin position="91"/>
        <end position="105"/>
    </location>
</feature>
<dbReference type="PROSITE" id="PS50104">
    <property type="entry name" value="TIR"/>
    <property type="match status" value="1"/>
</dbReference>
<feature type="region of interest" description="Disordered" evidence="1">
    <location>
        <begin position="91"/>
        <end position="123"/>
    </location>
</feature>
<dbReference type="Pfam" id="PF13676">
    <property type="entry name" value="TIR_2"/>
    <property type="match status" value="1"/>
</dbReference>
<dbReference type="InterPro" id="IPR013761">
    <property type="entry name" value="SAM/pointed_sf"/>
</dbReference>
<name>A0A813QDW5_ADIRI</name>
<protein>
    <recommendedName>
        <fullName evidence="2">TIR domain-containing protein</fullName>
    </recommendedName>
</protein>
<dbReference type="SUPFAM" id="SSF52200">
    <property type="entry name" value="Toll/Interleukin receptor TIR domain"/>
    <property type="match status" value="1"/>
</dbReference>